<evidence type="ECO:0000256" key="1">
    <source>
        <dbReference type="SAM" id="MobiDB-lite"/>
    </source>
</evidence>
<keyword evidence="3" id="KW-1185">Reference proteome</keyword>
<feature type="region of interest" description="Disordered" evidence="1">
    <location>
        <begin position="1"/>
        <end position="77"/>
    </location>
</feature>
<evidence type="ECO:0000313" key="2">
    <source>
        <dbReference type="EMBL" id="GGR11526.1"/>
    </source>
</evidence>
<protein>
    <submittedName>
        <fullName evidence="2">Uncharacterized protein</fullName>
    </submittedName>
</protein>
<organism evidence="2 3">
    <name type="scientific">Deinococcus ruber</name>
    <dbReference type="NCBI Taxonomy" id="1848197"/>
    <lineage>
        <taxon>Bacteria</taxon>
        <taxon>Thermotogati</taxon>
        <taxon>Deinococcota</taxon>
        <taxon>Deinococci</taxon>
        <taxon>Deinococcales</taxon>
        <taxon>Deinococcaceae</taxon>
        <taxon>Deinococcus</taxon>
    </lineage>
</organism>
<gene>
    <name evidence="2" type="ORF">GCM10008957_25550</name>
</gene>
<feature type="compositionally biased region" description="Low complexity" evidence="1">
    <location>
        <begin position="68"/>
        <end position="77"/>
    </location>
</feature>
<accession>A0A918C8S4</accession>
<evidence type="ECO:0000313" key="3">
    <source>
        <dbReference type="Proteomes" id="UP000603865"/>
    </source>
</evidence>
<comment type="caution">
    <text evidence="2">The sequence shown here is derived from an EMBL/GenBank/DDBJ whole genome shotgun (WGS) entry which is preliminary data.</text>
</comment>
<dbReference type="Proteomes" id="UP000603865">
    <property type="component" value="Unassembled WGS sequence"/>
</dbReference>
<dbReference type="AlphaFoldDB" id="A0A918C8S4"/>
<proteinExistence type="predicted"/>
<feature type="compositionally biased region" description="Polar residues" evidence="1">
    <location>
        <begin position="36"/>
        <end position="59"/>
    </location>
</feature>
<reference evidence="2" key="1">
    <citation type="journal article" date="2014" name="Int. J. Syst. Evol. Microbiol.">
        <title>Complete genome sequence of Corynebacterium casei LMG S-19264T (=DSM 44701T), isolated from a smear-ripened cheese.</title>
        <authorList>
            <consortium name="US DOE Joint Genome Institute (JGI-PGF)"/>
            <person name="Walter F."/>
            <person name="Albersmeier A."/>
            <person name="Kalinowski J."/>
            <person name="Ruckert C."/>
        </authorList>
    </citation>
    <scope>NUCLEOTIDE SEQUENCE</scope>
    <source>
        <strain evidence="2">JCM 31311</strain>
    </source>
</reference>
<dbReference type="EMBL" id="BMQL01000013">
    <property type="protein sequence ID" value="GGR11526.1"/>
    <property type="molecule type" value="Genomic_DNA"/>
</dbReference>
<name>A0A918C8S4_9DEIO</name>
<sequence length="124" mass="13745">MDKPFVQPGAGEEPVSRRDRQQTAALIEQHRPKSVAVTTSRRAPTPHSQPHQEQQQLSRLQAAPPSTPTQSLPTTRTLPMSHEFAALRLQEALIRRIGVEALSLENTRACVQAAAQLLDLVRRS</sequence>
<reference evidence="2" key="2">
    <citation type="submission" date="2020-09" db="EMBL/GenBank/DDBJ databases">
        <authorList>
            <person name="Sun Q."/>
            <person name="Ohkuma M."/>
        </authorList>
    </citation>
    <scope>NUCLEOTIDE SEQUENCE</scope>
    <source>
        <strain evidence="2">JCM 31311</strain>
    </source>
</reference>